<keyword evidence="3" id="KW-0805">Transcription regulation</keyword>
<feature type="compositionally biased region" description="Pro residues" evidence="7">
    <location>
        <begin position="501"/>
        <end position="510"/>
    </location>
</feature>
<name>A0A854QGN5_CRYNE</name>
<comment type="caution">
    <text evidence="8">The sequence shown here is derived from an EMBL/GenBank/DDBJ whole genome shotgun (WGS) entry which is preliminary data.</text>
</comment>
<feature type="compositionally biased region" description="Pro residues" evidence="7">
    <location>
        <begin position="688"/>
        <end position="698"/>
    </location>
</feature>
<keyword evidence="6" id="KW-0539">Nucleus</keyword>
<evidence type="ECO:0000256" key="3">
    <source>
        <dbReference type="ARBA" id="ARBA00023015"/>
    </source>
</evidence>
<evidence type="ECO:0000256" key="6">
    <source>
        <dbReference type="ARBA" id="ARBA00023242"/>
    </source>
</evidence>
<comment type="subcellular location">
    <subcellularLocation>
        <location evidence="1">Nucleus</location>
    </subcellularLocation>
</comment>
<gene>
    <name evidence="8" type="ORF">C361_01560</name>
</gene>
<dbReference type="PANTHER" id="PTHR13011">
    <property type="entry name" value="TFIIF-ALPHA"/>
    <property type="match status" value="1"/>
</dbReference>
<feature type="compositionally biased region" description="Acidic residues" evidence="7">
    <location>
        <begin position="364"/>
        <end position="383"/>
    </location>
</feature>
<reference evidence="8 9" key="1">
    <citation type="submission" date="2017-06" db="EMBL/GenBank/DDBJ databases">
        <title>Global population genomics of the pathogenic fungus Cryptococcus neoformans var. grubii.</title>
        <authorList>
            <person name="Cuomo C."/>
            <person name="Litvintseva A."/>
            <person name="Chen Y."/>
            <person name="Young S."/>
            <person name="Zeng Q."/>
            <person name="Chapman S."/>
            <person name="Gujja S."/>
            <person name="Saif S."/>
            <person name="Birren B."/>
        </authorList>
    </citation>
    <scope>NUCLEOTIDE SEQUENCE [LARGE SCALE GENOMIC DNA]</scope>
    <source>
        <strain evidence="8 9">Tu259-1</strain>
    </source>
</reference>
<proteinExistence type="inferred from homology"/>
<evidence type="ECO:0000256" key="2">
    <source>
        <dbReference type="ARBA" id="ARBA00005249"/>
    </source>
</evidence>
<dbReference type="EMBL" id="AMKT01000027">
    <property type="protein sequence ID" value="OXG25601.1"/>
    <property type="molecule type" value="Genomic_DNA"/>
</dbReference>
<dbReference type="GO" id="GO:0016251">
    <property type="term" value="F:RNA polymerase II general transcription initiation factor activity"/>
    <property type="evidence" value="ECO:0007669"/>
    <property type="project" value="TreeGrafter"/>
</dbReference>
<dbReference type="InterPro" id="IPR011039">
    <property type="entry name" value="TFIIF_interaction"/>
</dbReference>
<dbReference type="GO" id="GO:0005674">
    <property type="term" value="C:transcription factor TFIIF complex"/>
    <property type="evidence" value="ECO:0007669"/>
    <property type="project" value="TreeGrafter"/>
</dbReference>
<dbReference type="InterPro" id="IPR008851">
    <property type="entry name" value="TFIIF-alpha"/>
</dbReference>
<evidence type="ECO:0000256" key="5">
    <source>
        <dbReference type="ARBA" id="ARBA00023163"/>
    </source>
</evidence>
<comment type="similarity">
    <text evidence="2">Belongs to the TFIIF alpha subunit family.</text>
</comment>
<feature type="compositionally biased region" description="Polar residues" evidence="7">
    <location>
        <begin position="590"/>
        <end position="600"/>
    </location>
</feature>
<dbReference type="GO" id="GO:0032968">
    <property type="term" value="P:positive regulation of transcription elongation by RNA polymerase II"/>
    <property type="evidence" value="ECO:0007669"/>
    <property type="project" value="InterPro"/>
</dbReference>
<accession>A0A854QGN5</accession>
<dbReference type="GO" id="GO:0001096">
    <property type="term" value="F:TFIIF-class transcription factor complex binding"/>
    <property type="evidence" value="ECO:0007669"/>
    <property type="project" value="TreeGrafter"/>
</dbReference>
<dbReference type="AlphaFoldDB" id="A0A854QGN5"/>
<feature type="compositionally biased region" description="Low complexity" evidence="7">
    <location>
        <begin position="45"/>
        <end position="74"/>
    </location>
</feature>
<evidence type="ECO:0000256" key="4">
    <source>
        <dbReference type="ARBA" id="ARBA00023125"/>
    </source>
</evidence>
<feature type="compositionally biased region" description="Basic residues" evidence="7">
    <location>
        <begin position="9"/>
        <end position="19"/>
    </location>
</feature>
<feature type="compositionally biased region" description="Low complexity" evidence="7">
    <location>
        <begin position="511"/>
        <end position="522"/>
    </location>
</feature>
<evidence type="ECO:0000256" key="7">
    <source>
        <dbReference type="SAM" id="MobiDB-lite"/>
    </source>
</evidence>
<feature type="region of interest" description="Disordered" evidence="7">
    <location>
        <begin position="361"/>
        <end position="701"/>
    </location>
</feature>
<feature type="compositionally biased region" description="Acidic residues" evidence="7">
    <location>
        <begin position="455"/>
        <end position="471"/>
    </location>
</feature>
<feature type="compositionally biased region" description="Low complexity" evidence="7">
    <location>
        <begin position="649"/>
        <end position="666"/>
    </location>
</feature>
<keyword evidence="5" id="KW-0804">Transcription</keyword>
<dbReference type="OrthoDB" id="76676at2759"/>
<feature type="compositionally biased region" description="Low complexity" evidence="7">
    <location>
        <begin position="618"/>
        <end position="629"/>
    </location>
</feature>
<dbReference type="SUPFAM" id="SSF50916">
    <property type="entry name" value="Rap30/74 interaction domains"/>
    <property type="match status" value="1"/>
</dbReference>
<feature type="compositionally biased region" description="Basic residues" evidence="7">
    <location>
        <begin position="441"/>
        <end position="450"/>
    </location>
</feature>
<keyword evidence="4" id="KW-0238">DNA-binding</keyword>
<feature type="region of interest" description="Disordered" evidence="7">
    <location>
        <begin position="1"/>
        <end position="80"/>
    </location>
</feature>
<dbReference type="GO" id="GO:0006367">
    <property type="term" value="P:transcription initiation at RNA polymerase II promoter"/>
    <property type="evidence" value="ECO:0007669"/>
    <property type="project" value="InterPro"/>
</dbReference>
<protein>
    <submittedName>
        <fullName evidence="8">Transcription initiation factor TFIIF subunit alpha</fullName>
    </submittedName>
</protein>
<feature type="compositionally biased region" description="Basic and acidic residues" evidence="7">
    <location>
        <begin position="430"/>
        <end position="440"/>
    </location>
</feature>
<feature type="compositionally biased region" description="Basic and acidic residues" evidence="7">
    <location>
        <begin position="477"/>
        <end position="497"/>
    </location>
</feature>
<evidence type="ECO:0000313" key="9">
    <source>
        <dbReference type="Proteomes" id="UP000199727"/>
    </source>
</evidence>
<evidence type="ECO:0000256" key="1">
    <source>
        <dbReference type="ARBA" id="ARBA00004123"/>
    </source>
</evidence>
<feature type="compositionally biased region" description="Basic and acidic residues" evidence="7">
    <location>
        <begin position="399"/>
        <end position="408"/>
    </location>
</feature>
<sequence>MSDATLFLRKNKDKQRRRNASGAFRLASTSNSSLASRPGVSKGQPLADPSSSGAPSSAAPSPSSVSVKPEPDSSNNPNITEIKIFSTGSNSALRYNLMRLNSVKDVDPTQITAPVLMNRKKPGPKEPPTFALDENGKIVGRYVYDAEGKPVLDEEGQPVVERKEVVDMSLVGQAPGGGRKKRVKRGTKEVFHQDIEIMRLRREEALPWVLESGNPQDKPAQPEQWVGRMLEQGQLSTVLLSNDGTRDGFELMPLGRSYKFEPARPFKPLDSDAANKLFELQAKNKIHDRWAFRPADNQSGEASSAPTPIQVKAEPNELEQRASRMETRIKMLKGVTVDRKAKFERYEDDYQREGHRVERGMEGGVDEELDFDEAEEFQDDDDNNTFYRDAREEDEAKELEERLKKEFRVANANVGDRPQIDAEDDEDDLFGDKSLDDEGKKLRKIMRRRMRENGEDYDIDDESDSDSDDESTTSTQNKEKEKEKDKEKEKAKEKDATRNPSQPPSRPTSRPPTARTSSPSGSNLRYPSPKKGKASTAPPPVSGASLIAQRATSRGASPRPSTHGGHIAGRASSPLGRAPSPAEGRGPGVTGQSQPASRATSPAVRGSSPASGGGAATGGASPASGGPSTRDVSPAPPAGRPPSRKENAAVPSSSSSAKRKSSPSVSTPSADAPPRPKKHKKTGSLTPAPAPEDIPPFPGMITKQDVLGWFQRNKKKAVPMNEAIGAFRKRIVDAGPNRDANQKLFLGWIRMVADQENGNLSLKPEFRQ</sequence>
<evidence type="ECO:0000313" key="8">
    <source>
        <dbReference type="EMBL" id="OXG25601.1"/>
    </source>
</evidence>
<dbReference type="PANTHER" id="PTHR13011:SF0">
    <property type="entry name" value="GENERAL TRANSCRIPTION FACTOR IIF SUBUNIT 1"/>
    <property type="match status" value="1"/>
</dbReference>
<dbReference type="Proteomes" id="UP000199727">
    <property type="component" value="Unassembled WGS sequence"/>
</dbReference>
<organism evidence="8 9">
    <name type="scientific">Cryptococcus neoformans Tu259-1</name>
    <dbReference type="NCBI Taxonomy" id="1230072"/>
    <lineage>
        <taxon>Eukaryota</taxon>
        <taxon>Fungi</taxon>
        <taxon>Dikarya</taxon>
        <taxon>Basidiomycota</taxon>
        <taxon>Agaricomycotina</taxon>
        <taxon>Tremellomycetes</taxon>
        <taxon>Tremellales</taxon>
        <taxon>Cryptococcaceae</taxon>
        <taxon>Cryptococcus</taxon>
        <taxon>Cryptococcus neoformans species complex</taxon>
    </lineage>
</organism>
<dbReference type="GO" id="GO:0003677">
    <property type="term" value="F:DNA binding"/>
    <property type="evidence" value="ECO:0007669"/>
    <property type="project" value="UniProtKB-KW"/>
</dbReference>